<organism evidence="2 3">
    <name type="scientific">Favolaschia claudopus</name>
    <dbReference type="NCBI Taxonomy" id="2862362"/>
    <lineage>
        <taxon>Eukaryota</taxon>
        <taxon>Fungi</taxon>
        <taxon>Dikarya</taxon>
        <taxon>Basidiomycota</taxon>
        <taxon>Agaricomycotina</taxon>
        <taxon>Agaricomycetes</taxon>
        <taxon>Agaricomycetidae</taxon>
        <taxon>Agaricales</taxon>
        <taxon>Marasmiineae</taxon>
        <taxon>Mycenaceae</taxon>
        <taxon>Favolaschia</taxon>
    </lineage>
</organism>
<dbReference type="Proteomes" id="UP001362999">
    <property type="component" value="Unassembled WGS sequence"/>
</dbReference>
<dbReference type="PANTHER" id="PTHR48472:SF1">
    <property type="entry name" value="TC1-LIKE TRANSPOSASE DDE DOMAIN-CONTAINING PROTEIN"/>
    <property type="match status" value="1"/>
</dbReference>
<name>A0AAV9ZGI4_9AGAR</name>
<keyword evidence="3" id="KW-1185">Reference proteome</keyword>
<evidence type="ECO:0000256" key="1">
    <source>
        <dbReference type="SAM" id="MobiDB-lite"/>
    </source>
</evidence>
<evidence type="ECO:0000313" key="2">
    <source>
        <dbReference type="EMBL" id="KAK6981405.1"/>
    </source>
</evidence>
<sequence>MPSPPALTVNSTYQSMSHLCVIRKSPKGGGTSFKAPTGAAASVVTCDYFLTSVMGNRSISRDVKIAALNLYEKGHLPLKSILACVGFSRSTFFRVLKLWKTTGDVERPQNCPGRPRFLVEEDVDYLITLVQNRPDWFLDEILKLLKKNRFISVHYTTIHRELVRAGMSLQVLQDIAEERNEPARLDFIREISDYPADYLGFMDETSKKRQNTRSSSRPRQERSSH</sequence>
<proteinExistence type="predicted"/>
<feature type="region of interest" description="Disordered" evidence="1">
    <location>
        <begin position="202"/>
        <end position="225"/>
    </location>
</feature>
<evidence type="ECO:0000313" key="3">
    <source>
        <dbReference type="Proteomes" id="UP001362999"/>
    </source>
</evidence>
<protein>
    <recommendedName>
        <fullName evidence="4">Transposase</fullName>
    </recommendedName>
</protein>
<reference evidence="2 3" key="1">
    <citation type="journal article" date="2024" name="J Genomics">
        <title>Draft genome sequencing and assembly of Favolaschia claudopus CIRM-BRFM 2984 isolated from oak limbs.</title>
        <authorList>
            <person name="Navarro D."/>
            <person name="Drula E."/>
            <person name="Chaduli D."/>
            <person name="Cazenave R."/>
            <person name="Ahrendt S."/>
            <person name="Wang J."/>
            <person name="Lipzen A."/>
            <person name="Daum C."/>
            <person name="Barry K."/>
            <person name="Grigoriev I.V."/>
            <person name="Favel A."/>
            <person name="Rosso M.N."/>
            <person name="Martin F."/>
        </authorList>
    </citation>
    <scope>NUCLEOTIDE SEQUENCE [LARGE SCALE GENOMIC DNA]</scope>
    <source>
        <strain evidence="2 3">CIRM-BRFM 2984</strain>
    </source>
</reference>
<dbReference type="SUPFAM" id="SSF46689">
    <property type="entry name" value="Homeodomain-like"/>
    <property type="match status" value="1"/>
</dbReference>
<dbReference type="AlphaFoldDB" id="A0AAV9ZGI4"/>
<gene>
    <name evidence="2" type="ORF">R3P38DRAFT_3234170</name>
</gene>
<accession>A0AAV9ZGI4</accession>
<comment type="caution">
    <text evidence="2">The sequence shown here is derived from an EMBL/GenBank/DDBJ whole genome shotgun (WGS) entry which is preliminary data.</text>
</comment>
<dbReference type="EMBL" id="JAWWNJ010000150">
    <property type="protein sequence ID" value="KAK6981405.1"/>
    <property type="molecule type" value="Genomic_DNA"/>
</dbReference>
<dbReference type="PANTHER" id="PTHR48472">
    <property type="entry name" value="TC1-LIKE TRANSPOSASE DDE DOMAIN-CONTAINING PROTEIN"/>
    <property type="match status" value="1"/>
</dbReference>
<evidence type="ECO:0008006" key="4">
    <source>
        <dbReference type="Google" id="ProtNLM"/>
    </source>
</evidence>
<dbReference type="InterPro" id="IPR009057">
    <property type="entry name" value="Homeodomain-like_sf"/>
</dbReference>